<keyword evidence="1" id="KW-1133">Transmembrane helix</keyword>
<feature type="transmembrane region" description="Helical" evidence="1">
    <location>
        <begin position="73"/>
        <end position="91"/>
    </location>
</feature>
<dbReference type="InterPro" id="IPR052712">
    <property type="entry name" value="Acid_resist_chaperone_HdeD"/>
</dbReference>
<sequence length="198" mass="21356">MIQSPWTSSINDMQRLWKWFLALGIGLLVLGTAALWASVAVTLTSVLLFGILLLISGIIQVVHAFQTRQSDGFALRLIAAIFDLVIGLLMVTHPMASALALTLLLAAFFLAGGLFRGIAALSLRFPNWGWALTSGIVSVLFGLLLMMEWPESGLWFIGMYIGIDMVFNGWGWIMLALAVRPAQNGNLAAAQHGSAGAR</sequence>
<keyword evidence="1" id="KW-0472">Membrane</keyword>
<proteinExistence type="predicted"/>
<dbReference type="PANTHER" id="PTHR34989:SF1">
    <property type="entry name" value="PROTEIN HDED"/>
    <property type="match status" value="1"/>
</dbReference>
<dbReference type="Pfam" id="PF03729">
    <property type="entry name" value="DUF308"/>
    <property type="match status" value="1"/>
</dbReference>
<evidence type="ECO:0000256" key="1">
    <source>
        <dbReference type="SAM" id="Phobius"/>
    </source>
</evidence>
<evidence type="ECO:0000313" key="2">
    <source>
        <dbReference type="EMBL" id="SPP66747.1"/>
    </source>
</evidence>
<keyword evidence="1" id="KW-0812">Transmembrane</keyword>
<gene>
    <name evidence="2" type="ORF">NITLEN_90002</name>
</gene>
<dbReference type="OrthoDB" id="9815400at2"/>
<dbReference type="InterPro" id="IPR005325">
    <property type="entry name" value="DUF308_memb"/>
</dbReference>
<feature type="transmembrane region" description="Helical" evidence="1">
    <location>
        <begin position="20"/>
        <end position="39"/>
    </location>
</feature>
<reference evidence="3" key="1">
    <citation type="submission" date="2018-04" db="EMBL/GenBank/DDBJ databases">
        <authorList>
            <person name="Lucker S."/>
            <person name="Sakoula D."/>
        </authorList>
    </citation>
    <scope>NUCLEOTIDE SEQUENCE [LARGE SCALE GENOMIC DNA]</scope>
</reference>
<feature type="transmembrane region" description="Helical" evidence="1">
    <location>
        <begin position="45"/>
        <end position="66"/>
    </location>
</feature>
<name>A0A330LBQ8_9BACT</name>
<dbReference type="PANTHER" id="PTHR34989">
    <property type="entry name" value="PROTEIN HDED"/>
    <property type="match status" value="1"/>
</dbReference>
<evidence type="ECO:0008006" key="4">
    <source>
        <dbReference type="Google" id="ProtNLM"/>
    </source>
</evidence>
<dbReference type="AlphaFoldDB" id="A0A330LBQ8"/>
<accession>A0A330LBQ8</accession>
<dbReference type="GO" id="GO:0005886">
    <property type="term" value="C:plasma membrane"/>
    <property type="evidence" value="ECO:0007669"/>
    <property type="project" value="TreeGrafter"/>
</dbReference>
<dbReference type="EMBL" id="OUNR01000022">
    <property type="protein sequence ID" value="SPP66747.1"/>
    <property type="molecule type" value="Genomic_DNA"/>
</dbReference>
<feature type="transmembrane region" description="Helical" evidence="1">
    <location>
        <begin position="127"/>
        <end position="147"/>
    </location>
</feature>
<protein>
    <recommendedName>
        <fullName evidence="4">HdeD protein</fullName>
    </recommendedName>
</protein>
<dbReference type="InParanoid" id="A0A330LBQ8"/>
<keyword evidence="3" id="KW-1185">Reference proteome</keyword>
<dbReference type="RefSeq" id="WP_121990869.1">
    <property type="nucleotide sequence ID" value="NZ_OUNR01000022.1"/>
</dbReference>
<organism evidence="2 3">
    <name type="scientific">Nitrospira lenta</name>
    <dbReference type="NCBI Taxonomy" id="1436998"/>
    <lineage>
        <taxon>Bacteria</taxon>
        <taxon>Pseudomonadati</taxon>
        <taxon>Nitrospirota</taxon>
        <taxon>Nitrospiria</taxon>
        <taxon>Nitrospirales</taxon>
        <taxon>Nitrospiraceae</taxon>
        <taxon>Nitrospira</taxon>
    </lineage>
</organism>
<feature type="transmembrane region" description="Helical" evidence="1">
    <location>
        <begin position="97"/>
        <end position="115"/>
    </location>
</feature>
<evidence type="ECO:0000313" key="3">
    <source>
        <dbReference type="Proteomes" id="UP000248168"/>
    </source>
</evidence>
<feature type="transmembrane region" description="Helical" evidence="1">
    <location>
        <begin position="153"/>
        <end position="179"/>
    </location>
</feature>
<dbReference type="Proteomes" id="UP000248168">
    <property type="component" value="Unassembled WGS sequence"/>
</dbReference>